<dbReference type="InterPro" id="IPR056645">
    <property type="entry name" value="DUF7743"/>
</dbReference>
<feature type="domain" description="DUF7035" evidence="4">
    <location>
        <begin position="657"/>
        <end position="798"/>
    </location>
</feature>
<dbReference type="InterPro" id="IPR055462">
    <property type="entry name" value="DUF7034"/>
</dbReference>
<dbReference type="Proteomes" id="UP000076078">
    <property type="component" value="Unassembled WGS sequence"/>
</dbReference>
<keyword evidence="1" id="KW-0812">Transmembrane</keyword>
<protein>
    <submittedName>
        <fullName evidence="7">EGF-like domain-containing protein</fullName>
    </submittedName>
</protein>
<gene>
    <name evidence="7" type="ORF">DLAC_08541</name>
</gene>
<proteinExistence type="predicted"/>
<keyword evidence="8" id="KW-1185">Reference proteome</keyword>
<evidence type="ECO:0000259" key="2">
    <source>
        <dbReference type="Pfam" id="PF22933"/>
    </source>
</evidence>
<dbReference type="PANTHER" id="PTHR31378:SF17">
    <property type="match status" value="1"/>
</dbReference>
<dbReference type="Pfam" id="PF22933">
    <property type="entry name" value="ComC_SSD"/>
    <property type="match status" value="1"/>
</dbReference>
<comment type="caution">
    <text evidence="7">The sequence shown here is derived from an EMBL/GenBank/DDBJ whole genome shotgun (WGS) entry which is preliminary data.</text>
</comment>
<keyword evidence="1" id="KW-0472">Membrane</keyword>
<dbReference type="Pfam" id="PF24893">
    <property type="entry name" value="DUF7743"/>
    <property type="match status" value="1"/>
</dbReference>
<feature type="transmembrane region" description="Helical" evidence="1">
    <location>
        <begin position="12"/>
        <end position="32"/>
    </location>
</feature>
<feature type="domain" description="ComC supersandwich" evidence="2">
    <location>
        <begin position="1092"/>
        <end position="1301"/>
    </location>
</feature>
<dbReference type="Pfam" id="PF23033">
    <property type="entry name" value="DUF7034"/>
    <property type="match status" value="1"/>
</dbReference>
<dbReference type="EMBL" id="LODT01000037">
    <property type="protein sequence ID" value="KYQ89970.1"/>
    <property type="molecule type" value="Genomic_DNA"/>
</dbReference>
<name>A0A151Z7N4_TIELA</name>
<evidence type="ECO:0000259" key="4">
    <source>
        <dbReference type="Pfam" id="PF23034"/>
    </source>
</evidence>
<dbReference type="Pfam" id="PF23034">
    <property type="entry name" value="DUF7035"/>
    <property type="match status" value="1"/>
</dbReference>
<dbReference type="PANTHER" id="PTHR31378">
    <property type="entry name" value="EGF-LIKE DOMAIN-CONTAINING PROTEIN-RELATED-RELATED"/>
    <property type="match status" value="1"/>
</dbReference>
<feature type="domain" description="DUF7034" evidence="3">
    <location>
        <begin position="808"/>
        <end position="931"/>
    </location>
</feature>
<evidence type="ECO:0000259" key="6">
    <source>
        <dbReference type="Pfam" id="PF25820"/>
    </source>
</evidence>
<feature type="transmembrane region" description="Helical" evidence="1">
    <location>
        <begin position="1333"/>
        <end position="1356"/>
    </location>
</feature>
<dbReference type="Pfam" id="PF25820">
    <property type="entry name" value="DUF7949"/>
    <property type="match status" value="1"/>
</dbReference>
<feature type="domain" description="DUF7743" evidence="5">
    <location>
        <begin position="428"/>
        <end position="522"/>
    </location>
</feature>
<accession>A0A151Z7N4</accession>
<evidence type="ECO:0000259" key="3">
    <source>
        <dbReference type="Pfam" id="PF23033"/>
    </source>
</evidence>
<evidence type="ECO:0000259" key="5">
    <source>
        <dbReference type="Pfam" id="PF24893"/>
    </source>
</evidence>
<reference evidence="7 8" key="1">
    <citation type="submission" date="2015-12" db="EMBL/GenBank/DDBJ databases">
        <title>Dictyostelia acquired genes for synthesis and detection of signals that induce cell-type specialization by lateral gene transfer from prokaryotes.</title>
        <authorList>
            <person name="Gloeckner G."/>
            <person name="Schaap P."/>
        </authorList>
    </citation>
    <scope>NUCLEOTIDE SEQUENCE [LARGE SCALE GENOMIC DNA]</scope>
    <source>
        <strain evidence="7 8">TK</strain>
    </source>
</reference>
<dbReference type="InterPro" id="IPR055463">
    <property type="entry name" value="DUF7035"/>
</dbReference>
<evidence type="ECO:0000313" key="8">
    <source>
        <dbReference type="Proteomes" id="UP000076078"/>
    </source>
</evidence>
<keyword evidence="1" id="KW-1133">Transmembrane helix</keyword>
<evidence type="ECO:0000313" key="7">
    <source>
        <dbReference type="EMBL" id="KYQ89970.1"/>
    </source>
</evidence>
<dbReference type="InterPro" id="IPR057709">
    <property type="entry name" value="DUF7949"/>
</dbReference>
<evidence type="ECO:0000256" key="1">
    <source>
        <dbReference type="SAM" id="Phobius"/>
    </source>
</evidence>
<feature type="domain" description="DUF7949" evidence="6">
    <location>
        <begin position="1032"/>
        <end position="1066"/>
    </location>
</feature>
<sequence length="1378" mass="153440">MYNYITGNKNSSLSFIYLLFIYLFISNVSYGFRLVDITPPKENNNYADPGNNCIFNYWIAIYRENGDGPLNYAQINSNIETDSFSPEFITGTVMFGVFTARFTGGESGSFEISMGANEISNAVFKYSCDSPPNPVVILEQSEWKNTGVSFYTSLKLNLNKYMYMAPQSQNPYICTNTLLGYDTLILECHIDQTFSGTFSDIQITGLGSTISIPTFITNDNREAFVNVNVYSYSATPGLAFKDLIFVSNVKHQSGNYITGELEVQARSYFATRRNIVEGSPDDMTIMMINTFKGYSNYQEMINFTTTTYSHNDISNDLQQFNYDGNTLNLLDPLEVNNMIANYTNVIDNLIEAPVEIQGFYDFPITYQFGTFLYKIEYLRYPNTFVSYNSGGISNNVFILYIPRFQEDLSVSHTEHTFIPIDPFTNFPPDETSPTISNVEIIPLKGTTMLIKVKVLDSDSGVYSIQVGSDNYENILIELSSKDLSSGTINNGWFTKYIDIADILKDVDYYFFYGAIDRNGVAVGSSYPVNRDDGIFFPSNFPNVPLPAYYQMVDNQVSYVTFLIPYCDLSVIGCENTIFINFTQANPSLAVRVVLSVDNDIIFTARWNEKYSLYTGDFVMKPRAFSGVIPYTLYYNTLGYSSVSLPDSYQFTIYSEYADRMPPVINSFDKSPDLTNTQGGQVSWSFNIQDQLNGIKYAKFQVTSSLNPYNPKTFEFNLQPNGSVVHNVLVSVTVPPQCLDQTFTITYVELIDDSDVASVYNNLTYLYQIMEYSIDFPINPFMKILNSFDSNLTIPVSCNQAAPTDTTPPTLTNVVITQSTIDVSSPNRNLEIIFTLNDTDSAISITEPATCMIYGVLFETLSVKSILVSNDTSNFSATFVCSIDLPYGFGFTEELVYIGIFGYTDVNWNFGSSTPTQIYQAGLASSFSVNFTQEYPVIDYVLPIGEDGQLTIIGHNFGDPNVTDDVIVKVLYDYADGNPSSGSYTPKLYDSVIIVVNPVVGKVITNITVIKDGKPSNTYNGGSKAEFPVTPVCPGTPQCGGPTNGKCTTFGCKCSEGWSGFDCLSKVVIITPSINNTNPTIDNEIPLPDGETATLRSLINILSLREIKLDGTIVADHKFNVWYFRNLSLPRSTIQEFQYTSGLTNNGKVTNITVNIQYFTQAQTIVFANEALDMKPSTIKYKISLSHYEFTSNLNTLELMMTATFESNNIQSSCTSQEQGSLIDNGTDFVKLQLNENSLYARFVKRAIIDNRVQSISNTFYNSTTTTVNVQEQTATSISNLIGIKIPNYRFNALLDPDFSVLLDAKPVTSDSSPNSICSISESKDSSKLSKAQLAGIIIGAVGFGIVAAVSITYYIYKKKQYAKTVLKIQNKVAAMQPN</sequence>
<dbReference type="InParanoid" id="A0A151Z7N4"/>
<dbReference type="InterPro" id="IPR054484">
    <property type="entry name" value="ComC_SSD"/>
</dbReference>
<organism evidence="7 8">
    <name type="scientific">Tieghemostelium lacteum</name>
    <name type="common">Slime mold</name>
    <name type="synonym">Dictyostelium lacteum</name>
    <dbReference type="NCBI Taxonomy" id="361077"/>
    <lineage>
        <taxon>Eukaryota</taxon>
        <taxon>Amoebozoa</taxon>
        <taxon>Evosea</taxon>
        <taxon>Eumycetozoa</taxon>
        <taxon>Dictyostelia</taxon>
        <taxon>Dictyosteliales</taxon>
        <taxon>Raperosteliaceae</taxon>
        <taxon>Tieghemostelium</taxon>
    </lineage>
</organism>